<feature type="domain" description="Calcineurin-like phosphoesterase" evidence="4">
    <location>
        <begin position="234"/>
        <end position="515"/>
    </location>
</feature>
<dbReference type="EMBL" id="SWKU01000017">
    <property type="protein sequence ID" value="KAF2999206.1"/>
    <property type="molecule type" value="Genomic_DNA"/>
</dbReference>
<dbReference type="AlphaFoldDB" id="A0A9P4WA48"/>
<dbReference type="Pfam" id="PF00149">
    <property type="entry name" value="Metallophos"/>
    <property type="match status" value="1"/>
</dbReference>
<sequence>MHFVHSVALCGFAAVGLGSASLPGSKAYTAPAGFPTSAFASYYLSPAKPTAEPQPALYDAVLNITYPANLTNPHTIPQEDNDPVFYPPALANLSETQTRVLLEGLVAQIPEIIEGNNINGNCSKCIAALNVAQPAAVLVPEALPEVMVSICKKYKFHNNETCEEDFEASTFGAIWVQVLRYADVGGWDGRQICNSLSSNFCPRPYTLPTNTTGLFPKPKPCNATAPKASGQRVKVLHMSDFHLDPRFAVGSEANCTSGLCCRANNDNTALPIGQTSLPATPYGNYKCDSPYDLGLAALQAVGPLTGTSKSNPLGWTVYTGDLVSHEGQNELSRLYVEYAEDSVYGMFKTYITGPVFAALGNHDSNPEAIDSPHKLPGPLGQQQSWNYDHVAGLWRNNGWISKAQADEARLHYGGYSIKNSFGLRVITFNTDFWYRSNFLTFINTTQPDNSGVFSWMIDELQAAEDAGERVWIVGHVLSGWDGSNPLPNPTDLFYQIIDRYSPHVVANIFFGHTHEDQVMIYYANNGTTQSSGSALNTGWIGPSITPLTNLNSGFRLYEVDTGDFNIYDAWTFTSPVNSYANLTGTGPTYSLEYSTRDAYGSAAGWPATDPLNATFWHRVTEAMEKNRTLVSLFNTYQGKSSVQSPNCTSDACAAAKICYMRSGSVALGQSCPQGFGSVQTIREAEKGFLTF</sequence>
<dbReference type="OrthoDB" id="282973at2759"/>
<dbReference type="Proteomes" id="UP000801428">
    <property type="component" value="Unassembled WGS sequence"/>
</dbReference>
<keyword evidence="3" id="KW-0732">Signal</keyword>
<dbReference type="GO" id="GO:0008081">
    <property type="term" value="F:phosphoric diester hydrolase activity"/>
    <property type="evidence" value="ECO:0007669"/>
    <property type="project" value="TreeGrafter"/>
</dbReference>
<evidence type="ECO:0000256" key="3">
    <source>
        <dbReference type="SAM" id="SignalP"/>
    </source>
</evidence>
<dbReference type="InterPro" id="IPR029052">
    <property type="entry name" value="Metallo-depent_PP-like"/>
</dbReference>
<organism evidence="5 6">
    <name type="scientific">Curvularia kusanoi</name>
    <name type="common">Cochliobolus kusanoi</name>
    <dbReference type="NCBI Taxonomy" id="90978"/>
    <lineage>
        <taxon>Eukaryota</taxon>
        <taxon>Fungi</taxon>
        <taxon>Dikarya</taxon>
        <taxon>Ascomycota</taxon>
        <taxon>Pezizomycotina</taxon>
        <taxon>Dothideomycetes</taxon>
        <taxon>Pleosporomycetidae</taxon>
        <taxon>Pleosporales</taxon>
        <taxon>Pleosporineae</taxon>
        <taxon>Pleosporaceae</taxon>
        <taxon>Curvularia</taxon>
    </lineage>
</organism>
<evidence type="ECO:0000256" key="1">
    <source>
        <dbReference type="ARBA" id="ARBA00022801"/>
    </source>
</evidence>
<dbReference type="Gene3D" id="3.60.21.10">
    <property type="match status" value="1"/>
</dbReference>
<dbReference type="InterPro" id="IPR004843">
    <property type="entry name" value="Calcineurin-like_PHP"/>
</dbReference>
<name>A0A9P4WA48_CURKU</name>
<keyword evidence="6" id="KW-1185">Reference proteome</keyword>
<reference evidence="5" key="1">
    <citation type="submission" date="2019-04" db="EMBL/GenBank/DDBJ databases">
        <title>Sequencing of skin fungus with MAO and IRED activity.</title>
        <authorList>
            <person name="Marsaioli A.J."/>
            <person name="Bonatto J.M.C."/>
            <person name="Reis Junior O."/>
        </authorList>
    </citation>
    <scope>NUCLEOTIDE SEQUENCE</scope>
    <source>
        <strain evidence="5">30M1</strain>
    </source>
</reference>
<evidence type="ECO:0000256" key="2">
    <source>
        <dbReference type="ARBA" id="ARBA00023180"/>
    </source>
</evidence>
<dbReference type="PANTHER" id="PTHR10340:SF27">
    <property type="entry name" value="ACL091CP"/>
    <property type="match status" value="1"/>
</dbReference>
<feature type="signal peptide" evidence="3">
    <location>
        <begin position="1"/>
        <end position="20"/>
    </location>
</feature>
<gene>
    <name evidence="5" type="ORF">E8E13_000277</name>
</gene>
<proteinExistence type="predicted"/>
<keyword evidence="2" id="KW-0325">Glycoprotein</keyword>
<evidence type="ECO:0000259" key="4">
    <source>
        <dbReference type="Pfam" id="PF00149"/>
    </source>
</evidence>
<feature type="chain" id="PRO_5040370629" description="Calcineurin-like phosphoesterase domain-containing protein" evidence="3">
    <location>
        <begin position="21"/>
        <end position="691"/>
    </location>
</feature>
<evidence type="ECO:0000313" key="5">
    <source>
        <dbReference type="EMBL" id="KAF2999206.1"/>
    </source>
</evidence>
<comment type="caution">
    <text evidence="5">The sequence shown here is derived from an EMBL/GenBank/DDBJ whole genome shotgun (WGS) entry which is preliminary data.</text>
</comment>
<evidence type="ECO:0000313" key="6">
    <source>
        <dbReference type="Proteomes" id="UP000801428"/>
    </source>
</evidence>
<dbReference type="InterPro" id="IPR041805">
    <property type="entry name" value="ASMase/PPN1_MPP"/>
</dbReference>
<accession>A0A9P4WA48</accession>
<dbReference type="PANTHER" id="PTHR10340">
    <property type="entry name" value="SPHINGOMYELIN PHOSPHODIESTERASE"/>
    <property type="match status" value="1"/>
</dbReference>
<keyword evidence="1" id="KW-0378">Hydrolase</keyword>
<dbReference type="CDD" id="cd00842">
    <property type="entry name" value="MPP_ASMase"/>
    <property type="match status" value="1"/>
</dbReference>
<dbReference type="SUPFAM" id="SSF56300">
    <property type="entry name" value="Metallo-dependent phosphatases"/>
    <property type="match status" value="1"/>
</dbReference>
<protein>
    <recommendedName>
        <fullName evidence="4">Calcineurin-like phosphoesterase domain-containing protein</fullName>
    </recommendedName>
</protein>